<dbReference type="PANTHER" id="PTHR33677">
    <property type="entry name" value="TRANSCRIPTIONAL REPRESSOR FRMR-RELATED"/>
    <property type="match status" value="1"/>
</dbReference>
<sequence length="90" mass="10064">MKADHKNILNRLNRARGQLDGIIKMVESDKYCLDVSTQLLAVIAALNSTNKEILSAHLKTCVSESLEKGDEINVNEKINEIEKIIMKLGK</sequence>
<evidence type="ECO:0000313" key="2">
    <source>
        <dbReference type="Proteomes" id="UP001629536"/>
    </source>
</evidence>
<dbReference type="EMBL" id="JBFNFH010000020">
    <property type="protein sequence ID" value="MFM1525495.1"/>
    <property type="molecule type" value="Genomic_DNA"/>
</dbReference>
<organism evidence="1 2">
    <name type="scientific">Helcococcus bovis</name>
    <dbReference type="NCBI Taxonomy" id="3153252"/>
    <lineage>
        <taxon>Bacteria</taxon>
        <taxon>Bacillati</taxon>
        <taxon>Bacillota</taxon>
        <taxon>Tissierellia</taxon>
        <taxon>Tissierellales</taxon>
        <taxon>Peptoniphilaceae</taxon>
        <taxon>Helcococcus</taxon>
    </lineage>
</organism>
<protein>
    <submittedName>
        <fullName evidence="1">Metal-sensing transcriptional repressor</fullName>
    </submittedName>
</protein>
<dbReference type="InterPro" id="IPR003735">
    <property type="entry name" value="Metal_Tscrpt_repr"/>
</dbReference>
<proteinExistence type="predicted"/>
<keyword evidence="2" id="KW-1185">Reference proteome</keyword>
<reference evidence="1 2" key="1">
    <citation type="journal article" date="2024" name="Front. Microbiol.">
        <title>Pangenomic and biochemical analyses of Helcococcus ovis reveal widespread tetracycline resistance and a novel bacterial species, Helcococcus bovis.</title>
        <authorList>
            <person name="Cunha F."/>
            <person name="Zhai Y."/>
            <person name="Casaro S."/>
            <person name="Jones K.L."/>
            <person name="Hernandez M."/>
            <person name="Bisinotto R.S."/>
            <person name="Kariyawasam S."/>
            <person name="Brown M.B."/>
            <person name="Phillips A."/>
            <person name="Jeong K.C."/>
            <person name="Galvao K.N."/>
        </authorList>
    </citation>
    <scope>NUCLEOTIDE SEQUENCE [LARGE SCALE GENOMIC DNA]</scope>
    <source>
        <strain evidence="1 2">KG197</strain>
    </source>
</reference>
<dbReference type="CDD" id="cd10159">
    <property type="entry name" value="CsoR-like_DUF156_2"/>
    <property type="match status" value="1"/>
</dbReference>
<gene>
    <name evidence="1" type="ORF">ABGF40_07475</name>
</gene>
<evidence type="ECO:0000313" key="1">
    <source>
        <dbReference type="EMBL" id="MFM1525495.1"/>
    </source>
</evidence>
<name>A0ABW9F969_9FIRM</name>
<dbReference type="Pfam" id="PF02583">
    <property type="entry name" value="Trns_repr_metal"/>
    <property type="match status" value="1"/>
</dbReference>
<dbReference type="RefSeq" id="WP_408104998.1">
    <property type="nucleotide sequence ID" value="NZ_JBFNFH010000020.1"/>
</dbReference>
<accession>A0ABW9F969</accession>
<comment type="caution">
    <text evidence="1">The sequence shown here is derived from an EMBL/GenBank/DDBJ whole genome shotgun (WGS) entry which is preliminary data.</text>
</comment>
<dbReference type="Gene3D" id="1.20.58.1000">
    <property type="entry name" value="Metal-sensitive repressor, helix protomer"/>
    <property type="match status" value="1"/>
</dbReference>
<dbReference type="InterPro" id="IPR038390">
    <property type="entry name" value="Metal_Tscrpt_repr_sf"/>
</dbReference>
<dbReference type="Proteomes" id="UP001629536">
    <property type="component" value="Unassembled WGS sequence"/>
</dbReference>